<comment type="caution">
    <text evidence="2">The sequence shown here is derived from an EMBL/GenBank/DDBJ whole genome shotgun (WGS) entry which is preliminary data.</text>
</comment>
<dbReference type="Pfam" id="PF21818">
    <property type="entry name" value="DUF6884"/>
    <property type="match status" value="1"/>
</dbReference>
<organism evidence="2">
    <name type="scientific">marine sediment metagenome</name>
    <dbReference type="NCBI Taxonomy" id="412755"/>
    <lineage>
        <taxon>unclassified sequences</taxon>
        <taxon>metagenomes</taxon>
        <taxon>ecological metagenomes</taxon>
    </lineage>
</organism>
<proteinExistence type="predicted"/>
<name>X1C7B7_9ZZZZ</name>
<dbReference type="EMBL" id="BART01009738">
    <property type="protein sequence ID" value="GAG80306.1"/>
    <property type="molecule type" value="Genomic_DNA"/>
</dbReference>
<protein>
    <recommendedName>
        <fullName evidence="1">DUF6884 domain-containing protein</fullName>
    </recommendedName>
</protein>
<sequence length="148" mass="17263">MKKVGLISCSKKKQDKGGPAHRLYSASTLFSKAYAYAQANYDVIYILSAKHGLIIPEMWIEPYDQMLAKMKSDDRVEWGREIVRVLNLKYSRDEVEFYFHAGMLYRKLVMNKLSFHGYSCFVPLEGLMIGQQLAWYTNRLKGMRQTTF</sequence>
<dbReference type="AlphaFoldDB" id="X1C7B7"/>
<feature type="domain" description="DUF6884" evidence="1">
    <location>
        <begin position="4"/>
        <end position="137"/>
    </location>
</feature>
<evidence type="ECO:0000313" key="2">
    <source>
        <dbReference type="EMBL" id="GAG80306.1"/>
    </source>
</evidence>
<reference evidence="2" key="1">
    <citation type="journal article" date="2014" name="Front. Microbiol.">
        <title>High frequency of phylogenetically diverse reductive dehalogenase-homologous genes in deep subseafloor sedimentary metagenomes.</title>
        <authorList>
            <person name="Kawai M."/>
            <person name="Futagami T."/>
            <person name="Toyoda A."/>
            <person name="Takaki Y."/>
            <person name="Nishi S."/>
            <person name="Hori S."/>
            <person name="Arai W."/>
            <person name="Tsubouchi T."/>
            <person name="Morono Y."/>
            <person name="Uchiyama I."/>
            <person name="Ito T."/>
            <person name="Fujiyama A."/>
            <person name="Inagaki F."/>
            <person name="Takami H."/>
        </authorList>
    </citation>
    <scope>NUCLEOTIDE SEQUENCE</scope>
    <source>
        <strain evidence="2">Expedition CK06-06</strain>
    </source>
</reference>
<dbReference type="InterPro" id="IPR049251">
    <property type="entry name" value="DUF6884"/>
</dbReference>
<gene>
    <name evidence="2" type="ORF">S01H4_21482</name>
</gene>
<accession>X1C7B7</accession>
<evidence type="ECO:0000259" key="1">
    <source>
        <dbReference type="Pfam" id="PF21818"/>
    </source>
</evidence>